<proteinExistence type="predicted"/>
<sequence>MLKKVAMTFMLGASTLFGFGIGNYQITPEFGGNISYQDTTNTTFTYGGYARVWLGVSRVVIAPQVKYDVMYQKRSGNYDNLQAGGLLGFEVPVLPLTLYVGGSWSTFYSVNLDDTAAFNYGIKMDVPLIPFLTIGIDGVYQAPKIAGGSRLTMNRIGLTIGLAF</sequence>
<reference evidence="2 3" key="1">
    <citation type="submission" date="2018-04" db="EMBL/GenBank/DDBJ databases">
        <title>Novel Campyloabacter and Helicobacter Species and Strains.</title>
        <authorList>
            <person name="Mannion A.J."/>
            <person name="Shen Z."/>
            <person name="Fox J.G."/>
        </authorList>
    </citation>
    <scope>NUCLEOTIDE SEQUENCE [LARGE SCALE GENOMIC DNA]</scope>
    <source>
        <strain evidence="2 3">MIT 04-9362</strain>
    </source>
</reference>
<organism evidence="2 3">
    <name type="scientific">Helicobacter anseris</name>
    <dbReference type="NCBI Taxonomy" id="375926"/>
    <lineage>
        <taxon>Bacteria</taxon>
        <taxon>Pseudomonadati</taxon>
        <taxon>Campylobacterota</taxon>
        <taxon>Epsilonproteobacteria</taxon>
        <taxon>Campylobacterales</taxon>
        <taxon>Helicobacteraceae</taxon>
        <taxon>Helicobacter</taxon>
    </lineage>
</organism>
<comment type="caution">
    <text evidence="2">The sequence shown here is derived from an EMBL/GenBank/DDBJ whole genome shotgun (WGS) entry which is preliminary data.</text>
</comment>
<name>A0A3D8J7X9_9HELI</name>
<protein>
    <recommendedName>
        <fullName evidence="4">Outer membrane protein beta-barrel domain-containing protein</fullName>
    </recommendedName>
</protein>
<evidence type="ECO:0000313" key="2">
    <source>
        <dbReference type="EMBL" id="RDU73528.1"/>
    </source>
</evidence>
<accession>A0A3D8J7X9</accession>
<evidence type="ECO:0000313" key="3">
    <source>
        <dbReference type="Proteomes" id="UP000256695"/>
    </source>
</evidence>
<dbReference type="RefSeq" id="WP_115579120.1">
    <property type="nucleotide sequence ID" value="NZ_NXLX01000010.1"/>
</dbReference>
<keyword evidence="1" id="KW-0732">Signal</keyword>
<evidence type="ECO:0008006" key="4">
    <source>
        <dbReference type="Google" id="ProtNLM"/>
    </source>
</evidence>
<keyword evidence="3" id="KW-1185">Reference proteome</keyword>
<dbReference type="OrthoDB" id="5328544at2"/>
<dbReference type="EMBL" id="NXLX01000010">
    <property type="protein sequence ID" value="RDU73528.1"/>
    <property type="molecule type" value="Genomic_DNA"/>
</dbReference>
<feature type="signal peptide" evidence="1">
    <location>
        <begin position="1"/>
        <end position="18"/>
    </location>
</feature>
<feature type="chain" id="PRO_5017820208" description="Outer membrane protein beta-barrel domain-containing protein" evidence="1">
    <location>
        <begin position="19"/>
        <end position="164"/>
    </location>
</feature>
<evidence type="ECO:0000256" key="1">
    <source>
        <dbReference type="SAM" id="SignalP"/>
    </source>
</evidence>
<gene>
    <name evidence="2" type="ORF">CQA57_04930</name>
</gene>
<dbReference type="AlphaFoldDB" id="A0A3D8J7X9"/>
<dbReference type="Proteomes" id="UP000256695">
    <property type="component" value="Unassembled WGS sequence"/>
</dbReference>